<sequence>MPVIDRYKKTFDCLKNLQSYENFFAELKGINAKNQRVTKGELNKLSVKYGLPKSTAFSIASFYGLIKIVEDAEVENTILRCSAPACNMDHKNVTDAECVHCIGLCDNAPAAIINGKQVKITENGTIEADKAKILNNQKEKTFLLSPDKCEYYTERLRNLLTKEPDEIISKISEANLTGRGGAGFPTGRKLETVKNADGKKIVICNADESEPFVFKDRGIIENNPYSVLAGLILAAHCAGSSEIVIYIRGEYTRQKRILKEAINLFTREMDEKKLGNVDFRIISGAGAYVCGEETDLINSAEG</sequence>
<feature type="non-terminal residue" evidence="6">
    <location>
        <position position="302"/>
    </location>
</feature>
<dbReference type="Proteomes" id="UP000262325">
    <property type="component" value="Unassembled WGS sequence"/>
</dbReference>
<evidence type="ECO:0000256" key="4">
    <source>
        <dbReference type="ARBA" id="ARBA00023014"/>
    </source>
</evidence>
<dbReference type="AlphaFoldDB" id="A0A3D5QDP0"/>
<evidence type="ECO:0000313" key="7">
    <source>
        <dbReference type="Proteomes" id="UP000262325"/>
    </source>
</evidence>
<evidence type="ECO:0000256" key="2">
    <source>
        <dbReference type="ARBA" id="ARBA00022723"/>
    </source>
</evidence>
<evidence type="ECO:0000256" key="1">
    <source>
        <dbReference type="ARBA" id="ARBA00022485"/>
    </source>
</evidence>
<comment type="caution">
    <text evidence="6">The sequence shown here is derived from an EMBL/GenBank/DDBJ whole genome shotgun (WGS) entry which is preliminary data.</text>
</comment>
<gene>
    <name evidence="6" type="ORF">DHM44_08890</name>
</gene>
<dbReference type="Pfam" id="PF01512">
    <property type="entry name" value="Complex1_51K"/>
    <property type="match status" value="1"/>
</dbReference>
<dbReference type="GO" id="GO:0046872">
    <property type="term" value="F:metal ion binding"/>
    <property type="evidence" value="ECO:0007669"/>
    <property type="project" value="UniProtKB-KW"/>
</dbReference>
<keyword evidence="1" id="KW-0004">4Fe-4S</keyword>
<dbReference type="PANTHER" id="PTHR43578:SF3">
    <property type="entry name" value="NADH-QUINONE OXIDOREDUCTASE SUBUNIT F"/>
    <property type="match status" value="1"/>
</dbReference>
<evidence type="ECO:0000256" key="3">
    <source>
        <dbReference type="ARBA" id="ARBA00023004"/>
    </source>
</evidence>
<keyword evidence="3" id="KW-0408">Iron</keyword>
<evidence type="ECO:0000313" key="6">
    <source>
        <dbReference type="EMBL" id="HCW93784.1"/>
    </source>
</evidence>
<reference evidence="6 7" key="1">
    <citation type="journal article" date="2018" name="Nat. Biotechnol.">
        <title>A standardized bacterial taxonomy based on genome phylogeny substantially revises the tree of life.</title>
        <authorList>
            <person name="Parks D.H."/>
            <person name="Chuvochina M."/>
            <person name="Waite D.W."/>
            <person name="Rinke C."/>
            <person name="Skarshewski A."/>
            <person name="Chaumeil P.A."/>
            <person name="Hugenholtz P."/>
        </authorList>
    </citation>
    <scope>NUCLEOTIDE SEQUENCE [LARGE SCALE GENOMIC DNA]</scope>
    <source>
        <strain evidence="6">UBA8672</strain>
    </source>
</reference>
<dbReference type="SUPFAM" id="SSF52833">
    <property type="entry name" value="Thioredoxin-like"/>
    <property type="match status" value="1"/>
</dbReference>
<protein>
    <recommendedName>
        <fullName evidence="5">NADH-ubiquinone oxidoreductase 51kDa subunit FMN-binding domain-containing protein</fullName>
    </recommendedName>
</protein>
<proteinExistence type="predicted"/>
<accession>A0A3D5QDP0</accession>
<evidence type="ECO:0000259" key="5">
    <source>
        <dbReference type="Pfam" id="PF01512"/>
    </source>
</evidence>
<dbReference type="GO" id="GO:0051539">
    <property type="term" value="F:4 iron, 4 sulfur cluster binding"/>
    <property type="evidence" value="ECO:0007669"/>
    <property type="project" value="UniProtKB-KW"/>
</dbReference>
<name>A0A3D5QDP0_FLESI</name>
<dbReference type="Gene3D" id="3.40.50.11540">
    <property type="entry name" value="NADH-ubiquinone oxidoreductase 51kDa subunit"/>
    <property type="match status" value="1"/>
</dbReference>
<organism evidence="6 7">
    <name type="scientific">Flexistipes sinusarabici</name>
    <dbReference type="NCBI Taxonomy" id="2352"/>
    <lineage>
        <taxon>Bacteria</taxon>
        <taxon>Pseudomonadati</taxon>
        <taxon>Deferribacterota</taxon>
        <taxon>Deferribacteres</taxon>
        <taxon>Deferribacterales</taxon>
        <taxon>Flexistipitaceae</taxon>
        <taxon>Flexistipes</taxon>
    </lineage>
</organism>
<dbReference type="EMBL" id="DPPF01000185">
    <property type="protein sequence ID" value="HCW93784.1"/>
    <property type="molecule type" value="Genomic_DNA"/>
</dbReference>
<dbReference type="InterPro" id="IPR011538">
    <property type="entry name" value="Nuo51_FMN-bd"/>
</dbReference>
<dbReference type="PANTHER" id="PTHR43578">
    <property type="entry name" value="NADH-QUINONE OXIDOREDUCTASE SUBUNIT F"/>
    <property type="match status" value="1"/>
</dbReference>
<feature type="domain" description="NADH-ubiquinone oxidoreductase 51kDa subunit FMN-binding" evidence="5">
    <location>
        <begin position="171"/>
        <end position="302"/>
    </location>
</feature>
<dbReference type="InterPro" id="IPR037225">
    <property type="entry name" value="Nuo51_FMN-bd_sf"/>
</dbReference>
<keyword evidence="2" id="KW-0479">Metal-binding</keyword>
<keyword evidence="4" id="KW-0411">Iron-sulfur</keyword>
<dbReference type="SUPFAM" id="SSF142019">
    <property type="entry name" value="Nqo1 FMN-binding domain-like"/>
    <property type="match status" value="1"/>
</dbReference>
<dbReference type="InterPro" id="IPR036249">
    <property type="entry name" value="Thioredoxin-like_sf"/>
</dbReference>